<name>A0A1D9G5I4_MOOP1</name>
<dbReference type="GO" id="GO:0032259">
    <property type="term" value="P:methylation"/>
    <property type="evidence" value="ECO:0007669"/>
    <property type="project" value="UniProtKB-KW"/>
</dbReference>
<evidence type="ECO:0000256" key="1">
    <source>
        <dbReference type="ARBA" id="ARBA00022603"/>
    </source>
</evidence>
<keyword evidence="1 4" id="KW-0489">Methyltransferase</keyword>
<protein>
    <submittedName>
        <fullName evidence="4">Class I SAM-dependent methyltransferase</fullName>
    </submittedName>
</protein>
<reference evidence="5" key="1">
    <citation type="submission" date="2016-10" db="EMBL/GenBank/DDBJ databases">
        <title>Comparative genomics uncovers the prolific and rare metabolic potential of the cyanobacterial genus Moorea.</title>
        <authorList>
            <person name="Leao T."/>
            <person name="Castelao G."/>
            <person name="Korobeynikov A."/>
            <person name="Monroe E.A."/>
            <person name="Podell S."/>
            <person name="Glukhov E."/>
            <person name="Allen E."/>
            <person name="Gerwick W.H."/>
            <person name="Gerwick L."/>
        </authorList>
    </citation>
    <scope>NUCLEOTIDE SEQUENCE [LARGE SCALE GENOMIC DNA]</scope>
    <source>
        <strain evidence="5">JHB</strain>
    </source>
</reference>
<proteinExistence type="predicted"/>
<dbReference type="Pfam" id="PF13649">
    <property type="entry name" value="Methyltransf_25"/>
    <property type="match status" value="1"/>
</dbReference>
<feature type="domain" description="Methyltransferase" evidence="3">
    <location>
        <begin position="46"/>
        <end position="138"/>
    </location>
</feature>
<accession>A0A1D9G5I4</accession>
<dbReference type="InterPro" id="IPR051052">
    <property type="entry name" value="Diverse_substrate_MTase"/>
</dbReference>
<keyword evidence="2" id="KW-0808">Transferase</keyword>
<sequence>MKDSKDFYEGMGLKFLEPQNQTEGIREYMELEDDFILKTFEGVDSVLDVGCGEGRYVRKLAPIVGKITGIDFSEQLVALAKDSTYTFNNVTILAGRAEHLTTLVQETFTYGLLAWNTIGNIPQQLHQAIFDNLAKVVDKKVFISTFKSNQEVMDERLRYYDKTGFKVESIDGNQVILEGGLHHANAYPFSYFQELLESAGFSMETHDLGWVGVMIEGTKK</sequence>
<dbReference type="Gene3D" id="3.40.50.150">
    <property type="entry name" value="Vaccinia Virus protein VP39"/>
    <property type="match status" value="1"/>
</dbReference>
<gene>
    <name evidence="4" type="ORF">BJP36_24955</name>
</gene>
<evidence type="ECO:0000313" key="5">
    <source>
        <dbReference type="Proteomes" id="UP000176944"/>
    </source>
</evidence>
<dbReference type="SUPFAM" id="SSF53335">
    <property type="entry name" value="S-adenosyl-L-methionine-dependent methyltransferases"/>
    <property type="match status" value="1"/>
</dbReference>
<evidence type="ECO:0000313" key="4">
    <source>
        <dbReference type="EMBL" id="AOY82680.1"/>
    </source>
</evidence>
<dbReference type="Proteomes" id="UP000176944">
    <property type="component" value="Chromosome"/>
</dbReference>
<dbReference type="PANTHER" id="PTHR44942:SF4">
    <property type="entry name" value="METHYLTRANSFERASE TYPE 11 DOMAIN-CONTAINING PROTEIN"/>
    <property type="match status" value="1"/>
</dbReference>
<evidence type="ECO:0000256" key="2">
    <source>
        <dbReference type="ARBA" id="ARBA00022679"/>
    </source>
</evidence>
<dbReference type="InterPro" id="IPR041698">
    <property type="entry name" value="Methyltransf_25"/>
</dbReference>
<dbReference type="InterPro" id="IPR029063">
    <property type="entry name" value="SAM-dependent_MTases_sf"/>
</dbReference>
<dbReference type="GO" id="GO:0008168">
    <property type="term" value="F:methyltransferase activity"/>
    <property type="evidence" value="ECO:0007669"/>
    <property type="project" value="UniProtKB-KW"/>
</dbReference>
<evidence type="ECO:0000259" key="3">
    <source>
        <dbReference type="Pfam" id="PF13649"/>
    </source>
</evidence>
<organism evidence="4 5">
    <name type="scientific">Moorena producens (strain JHB)</name>
    <dbReference type="NCBI Taxonomy" id="1454205"/>
    <lineage>
        <taxon>Bacteria</taxon>
        <taxon>Bacillati</taxon>
        <taxon>Cyanobacteriota</taxon>
        <taxon>Cyanophyceae</taxon>
        <taxon>Coleofasciculales</taxon>
        <taxon>Coleofasciculaceae</taxon>
        <taxon>Moorena</taxon>
    </lineage>
</organism>
<dbReference type="CDD" id="cd02440">
    <property type="entry name" value="AdoMet_MTases"/>
    <property type="match status" value="1"/>
</dbReference>
<dbReference type="AlphaFoldDB" id="A0A1D9G5I4"/>
<dbReference type="EMBL" id="CP017708">
    <property type="protein sequence ID" value="AOY82680.1"/>
    <property type="molecule type" value="Genomic_DNA"/>
</dbReference>
<dbReference type="PANTHER" id="PTHR44942">
    <property type="entry name" value="METHYLTRANSF_11 DOMAIN-CONTAINING PROTEIN"/>
    <property type="match status" value="1"/>
</dbReference>